<dbReference type="KEGG" id="orm:HTY61_04515"/>
<reference evidence="8 9" key="1">
    <citation type="submission" date="2020-06" db="EMBL/GenBank/DDBJ databases">
        <title>Oricola thermophila sp. nov. isolated from a tidal sediments.</title>
        <authorList>
            <person name="Kwon K.K."/>
            <person name="Yang S.-H."/>
            <person name="Park M.-J."/>
        </authorList>
    </citation>
    <scope>NUCLEOTIDE SEQUENCE [LARGE SCALE GENOMIC DNA]</scope>
    <source>
        <strain evidence="8 9">MEBiC13590</strain>
    </source>
</reference>
<dbReference type="SUPFAM" id="SSF55961">
    <property type="entry name" value="Bet v1-like"/>
    <property type="match status" value="1"/>
</dbReference>
<keyword evidence="9" id="KW-1185">Reference proteome</keyword>
<keyword evidence="7" id="KW-0472">Membrane</keyword>
<protein>
    <submittedName>
        <fullName evidence="8">Site-2 protease family protein</fullName>
    </submittedName>
</protein>
<evidence type="ECO:0000313" key="9">
    <source>
        <dbReference type="Proteomes" id="UP000509367"/>
    </source>
</evidence>
<evidence type="ECO:0000256" key="6">
    <source>
        <dbReference type="ARBA" id="ARBA00023049"/>
    </source>
</evidence>
<proteinExistence type="inferred from homology"/>
<feature type="transmembrane region" description="Helical" evidence="7">
    <location>
        <begin position="178"/>
        <end position="196"/>
    </location>
</feature>
<name>A0A6N1VA12_9HYPH</name>
<accession>A0A6N1VA12</accession>
<keyword evidence="6" id="KW-0482">Metalloprotease</keyword>
<gene>
    <name evidence="8" type="ORF">HTY61_04515</name>
</gene>
<feature type="transmembrane region" description="Helical" evidence="7">
    <location>
        <begin position="202"/>
        <end position="219"/>
    </location>
</feature>
<evidence type="ECO:0000256" key="5">
    <source>
        <dbReference type="ARBA" id="ARBA00022833"/>
    </source>
</evidence>
<dbReference type="PANTHER" id="PTHR39188">
    <property type="entry name" value="MEMBRANE-ASSOCIATED ZINC METALLOPROTEASE M50B"/>
    <property type="match status" value="1"/>
</dbReference>
<keyword evidence="7" id="KW-0812">Transmembrane</keyword>
<evidence type="ECO:0000256" key="3">
    <source>
        <dbReference type="ARBA" id="ARBA00022670"/>
    </source>
</evidence>
<feature type="transmembrane region" description="Helical" evidence="7">
    <location>
        <begin position="256"/>
        <end position="277"/>
    </location>
</feature>
<dbReference type="GO" id="GO:0006508">
    <property type="term" value="P:proteolysis"/>
    <property type="evidence" value="ECO:0007669"/>
    <property type="project" value="UniProtKB-KW"/>
</dbReference>
<evidence type="ECO:0000256" key="4">
    <source>
        <dbReference type="ARBA" id="ARBA00022801"/>
    </source>
</evidence>
<keyword evidence="7" id="KW-1133">Transmembrane helix</keyword>
<organism evidence="8 9">
    <name type="scientific">Oricola thermophila</name>
    <dbReference type="NCBI Taxonomy" id="2742145"/>
    <lineage>
        <taxon>Bacteria</taxon>
        <taxon>Pseudomonadati</taxon>
        <taxon>Pseudomonadota</taxon>
        <taxon>Alphaproteobacteria</taxon>
        <taxon>Hyphomicrobiales</taxon>
        <taxon>Ahrensiaceae</taxon>
        <taxon>Oricola</taxon>
    </lineage>
</organism>
<feature type="transmembrane region" description="Helical" evidence="7">
    <location>
        <begin position="284"/>
        <end position="303"/>
    </location>
</feature>
<dbReference type="InterPro" id="IPR023393">
    <property type="entry name" value="START-like_dom_sf"/>
</dbReference>
<comment type="cofactor">
    <cofactor evidence="1">
        <name>Zn(2+)</name>
        <dbReference type="ChEBI" id="CHEBI:29105"/>
    </cofactor>
</comment>
<dbReference type="EMBL" id="CP054836">
    <property type="protein sequence ID" value="QKV17776.1"/>
    <property type="molecule type" value="Genomic_DNA"/>
</dbReference>
<dbReference type="PANTHER" id="PTHR39188:SF3">
    <property type="entry name" value="STAGE IV SPORULATION PROTEIN FB"/>
    <property type="match status" value="1"/>
</dbReference>
<evidence type="ECO:0000256" key="7">
    <source>
        <dbReference type="SAM" id="Phobius"/>
    </source>
</evidence>
<evidence type="ECO:0000256" key="2">
    <source>
        <dbReference type="ARBA" id="ARBA00007931"/>
    </source>
</evidence>
<evidence type="ECO:0000256" key="1">
    <source>
        <dbReference type="ARBA" id="ARBA00001947"/>
    </source>
</evidence>
<keyword evidence="3 8" id="KW-0645">Protease</keyword>
<feature type="transmembrane region" description="Helical" evidence="7">
    <location>
        <begin position="350"/>
        <end position="369"/>
    </location>
</feature>
<feature type="transmembrane region" description="Helical" evidence="7">
    <location>
        <begin position="323"/>
        <end position="343"/>
    </location>
</feature>
<dbReference type="RefSeq" id="WP_175275673.1">
    <property type="nucleotide sequence ID" value="NZ_CP054836.1"/>
</dbReference>
<keyword evidence="5" id="KW-0862">Zinc</keyword>
<dbReference type="Gene3D" id="3.30.530.20">
    <property type="match status" value="1"/>
</dbReference>
<keyword evidence="4" id="KW-0378">Hydrolase</keyword>
<dbReference type="GO" id="GO:0008237">
    <property type="term" value="F:metallopeptidase activity"/>
    <property type="evidence" value="ECO:0007669"/>
    <property type="project" value="UniProtKB-KW"/>
</dbReference>
<comment type="similarity">
    <text evidence="2">Belongs to the peptidase M50B family.</text>
</comment>
<evidence type="ECO:0000313" key="8">
    <source>
        <dbReference type="EMBL" id="QKV17776.1"/>
    </source>
</evidence>
<dbReference type="Proteomes" id="UP000509367">
    <property type="component" value="Chromosome"/>
</dbReference>
<dbReference type="AlphaFoldDB" id="A0A6N1VA12"/>
<feature type="transmembrane region" description="Helical" evidence="7">
    <location>
        <begin position="389"/>
        <end position="410"/>
    </location>
</feature>
<sequence length="414" mass="44880">MSPVFALLVGICLVLWLVMSAPVGRRTVGRSVTVRSTPERLWAALHPFGAHFSWNGAVTEVIRTGPTTGHMVTSHAGRDGQPIRRDFEIVDEVPGESFTMRFTNDTSLAQSFWENHEMRFRVEDAGDGQAVARLAETDRYRGVAFLVFRFFALRRQARKLKRWAETGEFRPGGVFEHPLTQFGMAGVSAMLIWPFFGLDGRGLFLAVTLTVVVAAHEFGHMVAFRLMGHRSARMIFLPLLGGIAMGGRPYDRHFEIGFSALMGAGFSAFPVALLTCTAVSAPELAAPVPFAAVTTIVLVASMFNLGNLMPVWKFDGGQVLRQLFRSNAGMAGGAFAMLALMAAACGAAGLSWRVILVASAVLTLLSVMTAKTGVKPKTALTPMNDVERIALGLGLVATLAIHAFAMVWSFRALF</sequence>